<proteinExistence type="predicted"/>
<dbReference type="Proteomes" id="UP000242869">
    <property type="component" value="Unassembled WGS sequence"/>
</dbReference>
<dbReference type="EMBL" id="FOVE01000006">
    <property type="protein sequence ID" value="SFN29788.1"/>
    <property type="molecule type" value="Genomic_DNA"/>
</dbReference>
<reference evidence="2" key="1">
    <citation type="submission" date="2016-10" db="EMBL/GenBank/DDBJ databases">
        <authorList>
            <person name="Varghese N."/>
            <person name="Submissions S."/>
        </authorList>
    </citation>
    <scope>NUCLEOTIDE SEQUENCE [LARGE SCALE GENOMIC DNA]</scope>
    <source>
        <strain evidence="2">DSM 6150</strain>
    </source>
</reference>
<dbReference type="STRING" id="83765.SAMN05660284_01136"/>
<dbReference type="Gene3D" id="3.40.50.10320">
    <property type="entry name" value="LmbE-like"/>
    <property type="match status" value="1"/>
</dbReference>
<dbReference type="SUPFAM" id="SSF102588">
    <property type="entry name" value="LmbE-like"/>
    <property type="match status" value="1"/>
</dbReference>
<accession>A0A1I4XV68</accession>
<protein>
    <submittedName>
        <fullName evidence="1">N-acetylglucosaminyl deacetylase, LmbE family</fullName>
    </submittedName>
</protein>
<dbReference type="Pfam" id="PF02585">
    <property type="entry name" value="PIG-L"/>
    <property type="match status" value="1"/>
</dbReference>
<dbReference type="AlphaFoldDB" id="A0A1I4XV68"/>
<evidence type="ECO:0000313" key="2">
    <source>
        <dbReference type="Proteomes" id="UP000242869"/>
    </source>
</evidence>
<dbReference type="OrthoDB" id="9816564at2"/>
<dbReference type="InterPro" id="IPR024078">
    <property type="entry name" value="LmbE-like_dom_sf"/>
</dbReference>
<evidence type="ECO:0000313" key="1">
    <source>
        <dbReference type="EMBL" id="SFN29788.1"/>
    </source>
</evidence>
<sequence length="220" mass="24245">MKTLIVAPHPDDEILGAGGALLRRKAEGGTLAWVVVTAVPPEFGWDEEKISRREGEISKIVDLIGFDKVYRLGFPAAGLDSIPTGELVSSISGVFSEFEPEEVFVPHPSDVHTDHRLVFEAVSGCCKWFRYPSVRRVLAYEVLSETDFGLGVSGRFNPNVFVDIGPYMDAKLEAMRIYSSEMGEFPFPRSEKAIRALAAVRGAASGFYAAEAFELLRDRI</sequence>
<keyword evidence="2" id="KW-1185">Reference proteome</keyword>
<dbReference type="RefSeq" id="WP_091192553.1">
    <property type="nucleotide sequence ID" value="NZ_FOVE01000006.1"/>
</dbReference>
<name>A0A1I4XV68_9NEIS</name>
<dbReference type="InterPro" id="IPR003737">
    <property type="entry name" value="GlcNAc_PI_deacetylase-related"/>
</dbReference>
<gene>
    <name evidence="1" type="ORF">SAMN05660284_01136</name>
</gene>
<organism evidence="1 2">
    <name type="scientific">Formivibrio citricus</name>
    <dbReference type="NCBI Taxonomy" id="83765"/>
    <lineage>
        <taxon>Bacteria</taxon>
        <taxon>Pseudomonadati</taxon>
        <taxon>Pseudomonadota</taxon>
        <taxon>Betaproteobacteria</taxon>
        <taxon>Neisseriales</taxon>
        <taxon>Chitinibacteraceae</taxon>
        <taxon>Formivibrio</taxon>
    </lineage>
</organism>